<name>A0A1R1XUZ9_9FUNG</name>
<dbReference type="AlphaFoldDB" id="A0A1R1XUZ9"/>
<evidence type="ECO:0000313" key="2">
    <source>
        <dbReference type="Proteomes" id="UP000187283"/>
    </source>
</evidence>
<organism evidence="1 2">
    <name type="scientific">Smittium culicis</name>
    <dbReference type="NCBI Taxonomy" id="133412"/>
    <lineage>
        <taxon>Eukaryota</taxon>
        <taxon>Fungi</taxon>
        <taxon>Fungi incertae sedis</taxon>
        <taxon>Zoopagomycota</taxon>
        <taxon>Kickxellomycotina</taxon>
        <taxon>Harpellomycetes</taxon>
        <taxon>Harpellales</taxon>
        <taxon>Legeriomycetaceae</taxon>
        <taxon>Smittium</taxon>
    </lineage>
</organism>
<dbReference type="EMBL" id="LSSN01001751">
    <property type="protein sequence ID" value="OMJ18425.1"/>
    <property type="molecule type" value="Genomic_DNA"/>
</dbReference>
<dbReference type="Proteomes" id="UP000187283">
    <property type="component" value="Unassembled WGS sequence"/>
</dbReference>
<gene>
    <name evidence="1" type="ORF">AYI70_g5362</name>
</gene>
<protein>
    <submittedName>
        <fullName evidence="1">Uncharacterized protein</fullName>
    </submittedName>
</protein>
<proteinExistence type="predicted"/>
<sequence length="101" mass="11122">MSFIRTGLLRSLNSAVKSNRFITTFSTPALASKGSGNVISDDMLEILSDIKIFNSVELNSAKDHSAEDRIASENVFFDHQNAWEGFSQKSNIESLVGKIPE</sequence>
<evidence type="ECO:0000313" key="1">
    <source>
        <dbReference type="EMBL" id="OMJ18425.1"/>
    </source>
</evidence>
<reference evidence="1 2" key="1">
    <citation type="submission" date="2017-01" db="EMBL/GenBank/DDBJ databases">
        <authorList>
            <person name="Mah S.A."/>
            <person name="Swanson W.J."/>
            <person name="Moy G.W."/>
            <person name="Vacquier V.D."/>
        </authorList>
    </citation>
    <scope>NUCLEOTIDE SEQUENCE [LARGE SCALE GENOMIC DNA]</scope>
    <source>
        <strain evidence="1 2">GSMNP</strain>
    </source>
</reference>
<dbReference type="OrthoDB" id="10285981at2759"/>
<accession>A0A1R1XUZ9</accession>
<comment type="caution">
    <text evidence="1">The sequence shown here is derived from an EMBL/GenBank/DDBJ whole genome shotgun (WGS) entry which is preliminary data.</text>
</comment>
<keyword evidence="2" id="KW-1185">Reference proteome</keyword>